<dbReference type="SUPFAM" id="SSF52777">
    <property type="entry name" value="CoA-dependent acyltransferases"/>
    <property type="match status" value="1"/>
</dbReference>
<dbReference type="InterPro" id="IPR023213">
    <property type="entry name" value="CAT-like_dom_sf"/>
</dbReference>
<name>A0A9P3LEX6_9APHY</name>
<evidence type="ECO:0000313" key="1">
    <source>
        <dbReference type="EMBL" id="GJE91993.1"/>
    </source>
</evidence>
<evidence type="ECO:0000313" key="2">
    <source>
        <dbReference type="Proteomes" id="UP000703269"/>
    </source>
</evidence>
<organism evidence="1 2">
    <name type="scientific">Phanerochaete sordida</name>
    <dbReference type="NCBI Taxonomy" id="48140"/>
    <lineage>
        <taxon>Eukaryota</taxon>
        <taxon>Fungi</taxon>
        <taxon>Dikarya</taxon>
        <taxon>Basidiomycota</taxon>
        <taxon>Agaricomycotina</taxon>
        <taxon>Agaricomycetes</taxon>
        <taxon>Polyporales</taxon>
        <taxon>Phanerochaetaceae</taxon>
        <taxon>Phanerochaete</taxon>
    </lineage>
</organism>
<reference evidence="1 2" key="1">
    <citation type="submission" date="2021-08" db="EMBL/GenBank/DDBJ databases">
        <title>Draft Genome Sequence of Phanerochaete sordida strain YK-624.</title>
        <authorList>
            <person name="Mori T."/>
            <person name="Dohra H."/>
            <person name="Suzuki T."/>
            <person name="Kawagishi H."/>
            <person name="Hirai H."/>
        </authorList>
    </citation>
    <scope>NUCLEOTIDE SEQUENCE [LARGE SCALE GENOMIC DNA]</scope>
    <source>
        <strain evidence="1 2">YK-624</strain>
    </source>
</reference>
<dbReference type="Proteomes" id="UP000703269">
    <property type="component" value="Unassembled WGS sequence"/>
</dbReference>
<accession>A0A9P3LEX6</accession>
<comment type="caution">
    <text evidence="1">The sequence shown here is derived from an EMBL/GenBank/DDBJ whole genome shotgun (WGS) entry which is preliminary data.</text>
</comment>
<proteinExistence type="predicted"/>
<dbReference type="Gene3D" id="3.30.559.10">
    <property type="entry name" value="Chloramphenicol acetyltransferase-like domain"/>
    <property type="match status" value="1"/>
</dbReference>
<dbReference type="OrthoDB" id="3264185at2759"/>
<dbReference type="AlphaFoldDB" id="A0A9P3LEX6"/>
<sequence>MPPFDAASVAWRTTRAHDGAPELRRALGPLERGFYWDACFDGVALLINRLALEAAPGAGRVLDGRNVRAAWLRLKQRFPLLGAVVEERDGGDCVEFVLREDKLRSMRPGEFTVLEEFAGEEDALRYADALLTGHTVLSNELLARVYVARQRGAPRVLHVFIPVVHFITDGVGNATIERELCQELAKLSEDPVADVPPLHVRVQALLPVEAYSPALKLSMPRRRWRAAIAKVIDDLRLERIRGGHTLPLLPPPPPGTPPRSRTLGFPLSPALSLKVAQGCHALGLTLGSALPVLSALAFARVLHRLHARGALSSADLARRRREPMYFSGPISFRPFLDRAWLRAGGWNEVCIAISYYGFTLPFMPGGAGDDDGSGAPAFAQLLSPERFVLRARRAAAQARDQLAHPLLDEFHLLLMPKRSRQRRAMALAWRARQAGRPPPADAPQGDTFEDWAPWVVANGGASLGNRDLLIPASYPLAPKGAPPPEPVLRLRVAEHDMRSCAGERYLGAMTARGVLTFFCCVDENCHDAGLAGEWTAEVRDAALHYLVHANPRLKDGEPPAARL</sequence>
<evidence type="ECO:0008006" key="3">
    <source>
        <dbReference type="Google" id="ProtNLM"/>
    </source>
</evidence>
<gene>
    <name evidence="1" type="ORF">PsYK624_081460</name>
</gene>
<keyword evidence="2" id="KW-1185">Reference proteome</keyword>
<dbReference type="EMBL" id="BPQB01000024">
    <property type="protein sequence ID" value="GJE91993.1"/>
    <property type="molecule type" value="Genomic_DNA"/>
</dbReference>
<protein>
    <recommendedName>
        <fullName evidence="3">Condensation domain-containing protein</fullName>
    </recommendedName>
</protein>